<dbReference type="RefSeq" id="WP_071308824.1">
    <property type="nucleotide sequence ID" value="NZ_MLQR01000013.1"/>
</dbReference>
<evidence type="ECO:0000256" key="1">
    <source>
        <dbReference type="SAM" id="Phobius"/>
    </source>
</evidence>
<dbReference type="PANTHER" id="PTHR34351:SF2">
    <property type="entry name" value="DUF58 DOMAIN-CONTAINING PROTEIN"/>
    <property type="match status" value="1"/>
</dbReference>
<feature type="transmembrane region" description="Helical" evidence="1">
    <location>
        <begin position="32"/>
        <end position="52"/>
    </location>
</feature>
<proteinExistence type="predicted"/>
<comment type="caution">
    <text evidence="3">The sequence shown here is derived from an EMBL/GenBank/DDBJ whole genome shotgun (WGS) entry which is preliminary data.</text>
</comment>
<sequence length="405" mass="46766">MEKLQMLLRIFIILGLGTVTFFYAMFQGGFVSWFLFYSTTLISVTLLLFCLMPIGDIEVKRKVSTDRLVVGEDLKITITFYRKFPFPILYFVAEDVMLHKNEQKTSKFIIYPFIRRNFDVSYSLNGLKRGEYQFVKVKLHTSDFFGMFKKMKVFNVKDDVLVYPNFQEIESLNIYNENKTGSNITSQRLIEDITSVAGAREYIPGDRLTSIDWKGTARVNKLMTKEFEQYLGQQFLITLDCSIIDKRKAQIFEKAVELATSFNVHSYKKNHQIGLLTIGDKDNGYSINLAKSQQGSLLEHLAKLNYQLGNTFDRVFENEIRKIATDLIVLLITTRITAAMVENVHRLKKKRVQIVFCFVSEARRITEDENKKLHQIMTLGVLSYVVNGDIFRVELKGGEAVAQKS</sequence>
<protein>
    <recommendedName>
        <fullName evidence="2">DUF58 domain-containing protein</fullName>
    </recommendedName>
</protein>
<keyword evidence="1" id="KW-1133">Transmembrane helix</keyword>
<name>A0A1S2LS29_9BACI</name>
<dbReference type="Pfam" id="PF01882">
    <property type="entry name" value="DUF58"/>
    <property type="match status" value="1"/>
</dbReference>
<evidence type="ECO:0000313" key="3">
    <source>
        <dbReference type="EMBL" id="OIJ15318.1"/>
    </source>
</evidence>
<dbReference type="PANTHER" id="PTHR34351">
    <property type="entry name" value="SLR1927 PROTEIN-RELATED"/>
    <property type="match status" value="1"/>
</dbReference>
<dbReference type="Proteomes" id="UP000179524">
    <property type="component" value="Unassembled WGS sequence"/>
</dbReference>
<accession>A0A1S2LS29</accession>
<feature type="transmembrane region" description="Helical" evidence="1">
    <location>
        <begin position="7"/>
        <end position="26"/>
    </location>
</feature>
<keyword evidence="1" id="KW-0472">Membrane</keyword>
<dbReference type="OrthoDB" id="140416at2"/>
<feature type="domain" description="DUF58" evidence="2">
    <location>
        <begin position="199"/>
        <end position="307"/>
    </location>
</feature>
<gene>
    <name evidence="3" type="ORF">BKP37_06510</name>
</gene>
<evidence type="ECO:0000313" key="4">
    <source>
        <dbReference type="Proteomes" id="UP000179524"/>
    </source>
</evidence>
<reference evidence="3 4" key="1">
    <citation type="submission" date="2016-10" db="EMBL/GenBank/DDBJ databases">
        <title>Draft genome sequences of four alkaliphilic bacteria belonging to the Anaerobacillus genus.</title>
        <authorList>
            <person name="Bassil N.M."/>
            <person name="Lloyd J.R."/>
        </authorList>
    </citation>
    <scope>NUCLEOTIDE SEQUENCE [LARGE SCALE GENOMIC DNA]</scope>
    <source>
        <strain evidence="3 4">DSM 18345</strain>
    </source>
</reference>
<keyword evidence="1" id="KW-0812">Transmembrane</keyword>
<dbReference type="AlphaFoldDB" id="A0A1S2LS29"/>
<organism evidence="3 4">
    <name type="scientific">Anaerobacillus alkalilacustris</name>
    <dbReference type="NCBI Taxonomy" id="393763"/>
    <lineage>
        <taxon>Bacteria</taxon>
        <taxon>Bacillati</taxon>
        <taxon>Bacillota</taxon>
        <taxon>Bacilli</taxon>
        <taxon>Bacillales</taxon>
        <taxon>Bacillaceae</taxon>
        <taxon>Anaerobacillus</taxon>
    </lineage>
</organism>
<dbReference type="InterPro" id="IPR002881">
    <property type="entry name" value="DUF58"/>
</dbReference>
<keyword evidence="4" id="KW-1185">Reference proteome</keyword>
<dbReference type="EMBL" id="MLQR01000013">
    <property type="protein sequence ID" value="OIJ15318.1"/>
    <property type="molecule type" value="Genomic_DNA"/>
</dbReference>
<evidence type="ECO:0000259" key="2">
    <source>
        <dbReference type="Pfam" id="PF01882"/>
    </source>
</evidence>